<evidence type="ECO:0000256" key="6">
    <source>
        <dbReference type="SAM" id="MobiDB-lite"/>
    </source>
</evidence>
<feature type="domain" description="Xylanolytic transcriptional activator regulatory" evidence="7">
    <location>
        <begin position="646"/>
        <end position="810"/>
    </location>
</feature>
<dbReference type="GO" id="GO:0008270">
    <property type="term" value="F:zinc ion binding"/>
    <property type="evidence" value="ECO:0007669"/>
    <property type="project" value="InterPro"/>
</dbReference>
<dbReference type="PANTHER" id="PTHR31845">
    <property type="entry name" value="FINGER DOMAIN PROTEIN, PUTATIVE-RELATED"/>
    <property type="match status" value="1"/>
</dbReference>
<comment type="caution">
    <text evidence="9">The sequence shown here is derived from an EMBL/GenBank/DDBJ whole genome shotgun (WGS) entry which is preliminary data.</text>
</comment>
<reference evidence="9" key="1">
    <citation type="submission" date="2020-10" db="EMBL/GenBank/DDBJ databases">
        <title>High-Quality Genome Resource of Clonostachys rosea strain S41 by Oxford Nanopore Long-Read Sequencing.</title>
        <authorList>
            <person name="Wang H."/>
        </authorList>
    </citation>
    <scope>NUCLEOTIDE SEQUENCE</scope>
    <source>
        <strain evidence="9">S41</strain>
    </source>
</reference>
<dbReference type="GO" id="GO:0000981">
    <property type="term" value="F:DNA-binding transcription factor activity, RNA polymerase II-specific"/>
    <property type="evidence" value="ECO:0007669"/>
    <property type="project" value="TreeGrafter"/>
</dbReference>
<dbReference type="GO" id="GO:0006351">
    <property type="term" value="P:DNA-templated transcription"/>
    <property type="evidence" value="ECO:0007669"/>
    <property type="project" value="InterPro"/>
</dbReference>
<feature type="region of interest" description="Disordered" evidence="6">
    <location>
        <begin position="585"/>
        <end position="605"/>
    </location>
</feature>
<dbReference type="SUPFAM" id="SSF53474">
    <property type="entry name" value="alpha/beta-Hydrolases"/>
    <property type="match status" value="1"/>
</dbReference>
<evidence type="ECO:0000313" key="9">
    <source>
        <dbReference type="EMBL" id="KAF9747629.1"/>
    </source>
</evidence>
<accession>A0A8H7N3N7</accession>
<dbReference type="EMBL" id="JADCTT010000010">
    <property type="protein sequence ID" value="KAF9747629.1"/>
    <property type="molecule type" value="Genomic_DNA"/>
</dbReference>
<evidence type="ECO:0000256" key="1">
    <source>
        <dbReference type="ARBA" id="ARBA00004123"/>
    </source>
</evidence>
<keyword evidence="3" id="KW-0238">DNA-binding</keyword>
<protein>
    <recommendedName>
        <fullName evidence="11">Peptidase S33 tripeptidyl aminopeptidase-like C-terminal domain-containing protein</fullName>
    </recommendedName>
</protein>
<dbReference type="GO" id="GO:0005634">
    <property type="term" value="C:nucleus"/>
    <property type="evidence" value="ECO:0007669"/>
    <property type="project" value="UniProtKB-SubCell"/>
</dbReference>
<gene>
    <name evidence="9" type="ORF">IM811_002963</name>
</gene>
<evidence type="ECO:0000256" key="2">
    <source>
        <dbReference type="ARBA" id="ARBA00023015"/>
    </source>
</evidence>
<evidence type="ECO:0000259" key="7">
    <source>
        <dbReference type="Pfam" id="PF04082"/>
    </source>
</evidence>
<dbReference type="Gene3D" id="3.40.50.1820">
    <property type="entry name" value="alpha/beta hydrolase"/>
    <property type="match status" value="1"/>
</dbReference>
<evidence type="ECO:0000256" key="4">
    <source>
        <dbReference type="ARBA" id="ARBA00023163"/>
    </source>
</evidence>
<organism evidence="9 10">
    <name type="scientific">Bionectria ochroleuca</name>
    <name type="common">Gliocladium roseum</name>
    <dbReference type="NCBI Taxonomy" id="29856"/>
    <lineage>
        <taxon>Eukaryota</taxon>
        <taxon>Fungi</taxon>
        <taxon>Dikarya</taxon>
        <taxon>Ascomycota</taxon>
        <taxon>Pezizomycotina</taxon>
        <taxon>Sordariomycetes</taxon>
        <taxon>Hypocreomycetidae</taxon>
        <taxon>Hypocreales</taxon>
        <taxon>Bionectriaceae</taxon>
        <taxon>Clonostachys</taxon>
    </lineage>
</organism>
<evidence type="ECO:0000313" key="10">
    <source>
        <dbReference type="Proteomes" id="UP000616885"/>
    </source>
</evidence>
<evidence type="ECO:0000256" key="5">
    <source>
        <dbReference type="ARBA" id="ARBA00023242"/>
    </source>
</evidence>
<dbReference type="InterPro" id="IPR029058">
    <property type="entry name" value="AB_hydrolase_fold"/>
</dbReference>
<comment type="subcellular location">
    <subcellularLocation>
        <location evidence="1">Nucleus</location>
    </subcellularLocation>
</comment>
<dbReference type="AlphaFoldDB" id="A0A8H7N3N7"/>
<keyword evidence="2" id="KW-0805">Transcription regulation</keyword>
<evidence type="ECO:0000256" key="3">
    <source>
        <dbReference type="ARBA" id="ARBA00023125"/>
    </source>
</evidence>
<dbReference type="InterPro" id="IPR007219">
    <property type="entry name" value="XnlR_reg_dom"/>
</dbReference>
<evidence type="ECO:0008006" key="11">
    <source>
        <dbReference type="Google" id="ProtNLM"/>
    </source>
</evidence>
<dbReference type="Pfam" id="PF08386">
    <property type="entry name" value="Abhydrolase_4"/>
    <property type="match status" value="1"/>
</dbReference>
<dbReference type="InterPro" id="IPR051089">
    <property type="entry name" value="prtT"/>
</dbReference>
<dbReference type="Proteomes" id="UP000616885">
    <property type="component" value="Unassembled WGS sequence"/>
</dbReference>
<keyword evidence="5" id="KW-0539">Nucleus</keyword>
<sequence length="1096" mass="121379">MFLPRLFLSSVPLLGRLAHGSPHHITRADNESSIHWSECPKTVLTYATLPMQCSTLKVPLDYTNTESSEKLDIAVYRVEAAVPVEQRKGSIIFNCGGPGSPCGPDLGAYAQRMQAATGGYHDLITFDPRGTKGSPIRFMCYDDPVSLAAAPPFIAGYSHEFALGQDWSASIVLSEDCAKKQNETGSLIGTAFVARDMMQIVDALKEDGLLRFWGVSYGTLLGATTVAMFPDRVDKIILDGVVNPFEYYHNQEIELFSDADAAFSGFCRGCVENPTACPLAQNMTAAELEESLYGLLDILKAFPIPNPNRHLPNQVPEWTYTSVKGNIYSRLYFPQTWPALAKEIEAIITTILTDDSTRSRWPELAKKLNAFIDILKAEGTFSSEQARGLYSRADNQTEIIKAALPDHSLAGIKCSDMFIDGASLHNMLPTLKARMQKSRIGGDASIQVPMTCANWKFKAKERYSGDFKVKTKTPVLVIGNTYDPVTPLVSAKNVSETLEGVLLHQDSYGHDSLPQASLCTAKAIRAYFLRGELPQVGTKCSTEVQLFGKNDGWEDVIKQLQIEPLRAEELEKELREIKAASFASTSNTSAAPEDNHLGSPTEQPRASLVSSSAYPEYSSAVPSSAFATQRIGEIEVSSAAIAEIITAFFSFCHEDFPILPDLLYFVRGYNRCKFLFWVVIAIGSKHTEDHEQLYTQLRPHIRLLASDLDGAVEHALGTVQALLLLCWWPFPFQATRNDPSWTYSGFAVHIALRSGIHRPHHFSDFMYNDRLDDAGIQAFRKAWIGCFIVNQLLASELGVPSTVPVDNTIVSALGGQTSSRLPKPLEQHLRIAYHSYNICNTLGNSDATTSGLVHGSIGIIKILEKGLQELEIELARDMTTHTAIALLRVKLQLQSFVFTDDQLDRSDLRIENRAADHLSKVETYSTKIIDLAAQAAPVRSAPHIWTIILRTSVVYAAHILLRLLAYSENLDGGLIQNSIGQAWMLFNSQSELENDSWARLREIITYLSRIGTSQNTPGAASVRARMSANIAIESIWRARGRFSEEVLREKPSDYTEAEAMRDLMRFGLDLIIGDDPFEETDPTLLQESLLPVDEDF</sequence>
<dbReference type="CDD" id="cd12148">
    <property type="entry name" value="fungal_TF_MHR"/>
    <property type="match status" value="1"/>
</dbReference>
<keyword evidence="4" id="KW-0804">Transcription</keyword>
<dbReference type="Pfam" id="PF04082">
    <property type="entry name" value="Fungal_trans"/>
    <property type="match status" value="1"/>
</dbReference>
<feature type="domain" description="Peptidase S33 tripeptidyl aminopeptidase-like C-terminal" evidence="8">
    <location>
        <begin position="442"/>
        <end position="540"/>
    </location>
</feature>
<evidence type="ECO:0000259" key="8">
    <source>
        <dbReference type="Pfam" id="PF08386"/>
    </source>
</evidence>
<dbReference type="PANTHER" id="PTHR31845:SF21">
    <property type="entry name" value="REGULATORY PROTEIN LEU3"/>
    <property type="match status" value="1"/>
</dbReference>
<dbReference type="InterPro" id="IPR013595">
    <property type="entry name" value="Pept_S33_TAP-like_C"/>
</dbReference>
<proteinExistence type="predicted"/>
<name>A0A8H7N3N7_BIOOC</name>
<dbReference type="GO" id="GO:0000976">
    <property type="term" value="F:transcription cis-regulatory region binding"/>
    <property type="evidence" value="ECO:0007669"/>
    <property type="project" value="TreeGrafter"/>
</dbReference>